<name>A0ABV7W399_9BURK</name>
<protein>
    <recommendedName>
        <fullName evidence="2 6">Cryptochrome DASH</fullName>
    </recommendedName>
</protein>
<dbReference type="Proteomes" id="UP001595729">
    <property type="component" value="Unassembled WGS sequence"/>
</dbReference>
<dbReference type="Pfam" id="PF00875">
    <property type="entry name" value="DNA_photolyase"/>
    <property type="match status" value="1"/>
</dbReference>
<organism evidence="8 9">
    <name type="scientific">Hydrogenophaga luteola</name>
    <dbReference type="NCBI Taxonomy" id="1591122"/>
    <lineage>
        <taxon>Bacteria</taxon>
        <taxon>Pseudomonadati</taxon>
        <taxon>Pseudomonadota</taxon>
        <taxon>Betaproteobacteria</taxon>
        <taxon>Burkholderiales</taxon>
        <taxon>Comamonadaceae</taxon>
        <taxon>Hydrogenophaga</taxon>
    </lineage>
</organism>
<dbReference type="PRINTS" id="PR00147">
    <property type="entry name" value="DNAPHOTLYASE"/>
</dbReference>
<dbReference type="InterPro" id="IPR036134">
    <property type="entry name" value="Crypto/Photolyase_FAD-like_sf"/>
</dbReference>
<evidence type="ECO:0000256" key="5">
    <source>
        <dbReference type="ARBA" id="ARBA00022991"/>
    </source>
</evidence>
<keyword evidence="3 6" id="KW-0285">Flavoprotein</keyword>
<comment type="function">
    <text evidence="6">May have a photoreceptor function.</text>
</comment>
<evidence type="ECO:0000256" key="3">
    <source>
        <dbReference type="ARBA" id="ARBA00022630"/>
    </source>
</evidence>
<dbReference type="InterPro" id="IPR036155">
    <property type="entry name" value="Crypto/Photolyase_N_sf"/>
</dbReference>
<evidence type="ECO:0000313" key="9">
    <source>
        <dbReference type="Proteomes" id="UP001595729"/>
    </source>
</evidence>
<dbReference type="InterPro" id="IPR014133">
    <property type="entry name" value="Cry_DASH"/>
</dbReference>
<comment type="similarity">
    <text evidence="1 6">Belongs to the DNA photolyase class-1 family.</text>
</comment>
<dbReference type="PROSITE" id="PS00394">
    <property type="entry name" value="DNA_PHOTOLYASES_1_1"/>
    <property type="match status" value="1"/>
</dbReference>
<keyword evidence="5 6" id="KW-0157">Chromophore</keyword>
<dbReference type="PANTHER" id="PTHR11455:SF22">
    <property type="entry name" value="CRYPTOCHROME DASH"/>
    <property type="match status" value="1"/>
</dbReference>
<keyword evidence="9" id="KW-1185">Reference proteome</keyword>
<dbReference type="SUPFAM" id="SSF52425">
    <property type="entry name" value="Cryptochrome/photolyase, N-terminal domain"/>
    <property type="match status" value="1"/>
</dbReference>
<reference evidence="9" key="1">
    <citation type="journal article" date="2019" name="Int. J. Syst. Evol. Microbiol.">
        <title>The Global Catalogue of Microorganisms (GCM) 10K type strain sequencing project: providing services to taxonomists for standard genome sequencing and annotation.</title>
        <authorList>
            <consortium name="The Broad Institute Genomics Platform"/>
            <consortium name="The Broad Institute Genome Sequencing Center for Infectious Disease"/>
            <person name="Wu L."/>
            <person name="Ma J."/>
        </authorList>
    </citation>
    <scope>NUCLEOTIDE SEQUENCE [LARGE SCALE GENOMIC DNA]</scope>
    <source>
        <strain evidence="9">KCTC 42501</strain>
    </source>
</reference>
<evidence type="ECO:0000256" key="4">
    <source>
        <dbReference type="ARBA" id="ARBA00022827"/>
    </source>
</evidence>
<dbReference type="InterPro" id="IPR006050">
    <property type="entry name" value="DNA_photolyase_N"/>
</dbReference>
<evidence type="ECO:0000256" key="2">
    <source>
        <dbReference type="ARBA" id="ARBA00017881"/>
    </source>
</evidence>
<dbReference type="Gene3D" id="1.10.579.10">
    <property type="entry name" value="DNA Cyclobutane Dipyrimidine Photolyase, subunit A, domain 3"/>
    <property type="match status" value="1"/>
</dbReference>
<dbReference type="InterPro" id="IPR014729">
    <property type="entry name" value="Rossmann-like_a/b/a_fold"/>
</dbReference>
<sequence length="439" mass="48258">MAGVLIAWFRNDLRLHDNPALQRAIARCHRDGLSLLPVAWHGPSAPGATRWGFDRVGPHRQAFRAQALAGLGQALRDRGSDLMVCHGAFAQVLADLARQVRAVGLVAQAIDAPEEQAELAALRAQGLDVDAVEHGGLFDAAQLPWAPEAVPEVFTAFRQGVERLGLKPPAPLPVPATLPPWPDSVPRPAVAVADGLLPPGATDGRSSFPYGLPAWRGDEAAAREHLGRYLASDRPSVYKATRNALTGRDFASHWSPWLANGALSVRQVVVELRAMEAERGASDGSYWLWFELLWREHFRWMLRRHGRALFRTQGLRQSAPSAAYDAEAFARWCEGRTGLPLVDAAMRELRHTGFLSNRLRQIVASALIHELRGDWRAGAAWFEACLIDFDVHSNQGNWAYIAGVGTDPRGGRHFNLDRQTREHDPDGDYQRLWAAGAAG</sequence>
<dbReference type="PANTHER" id="PTHR11455">
    <property type="entry name" value="CRYPTOCHROME"/>
    <property type="match status" value="1"/>
</dbReference>
<comment type="caution">
    <text evidence="8">The sequence shown here is derived from an EMBL/GenBank/DDBJ whole genome shotgun (WGS) entry which is preliminary data.</text>
</comment>
<dbReference type="InterPro" id="IPR018394">
    <property type="entry name" value="DNA_photolyase_1_CS_C"/>
</dbReference>
<dbReference type="Gene3D" id="1.25.40.80">
    <property type="match status" value="1"/>
</dbReference>
<accession>A0ABV7W399</accession>
<keyword evidence="4 6" id="KW-0274">FAD</keyword>
<evidence type="ECO:0000256" key="6">
    <source>
        <dbReference type="RuleBase" id="RU367151"/>
    </source>
</evidence>
<evidence type="ECO:0000313" key="8">
    <source>
        <dbReference type="EMBL" id="MFC3684303.1"/>
    </source>
</evidence>
<proteinExistence type="inferred from homology"/>
<dbReference type="InterPro" id="IPR005101">
    <property type="entry name" value="Cryptochr/Photolyase_FAD-bd"/>
</dbReference>
<evidence type="ECO:0000259" key="7">
    <source>
        <dbReference type="PROSITE" id="PS51645"/>
    </source>
</evidence>
<dbReference type="EMBL" id="JBHRXX010000005">
    <property type="protein sequence ID" value="MFC3684303.1"/>
    <property type="molecule type" value="Genomic_DNA"/>
</dbReference>
<dbReference type="RefSeq" id="WP_382174098.1">
    <property type="nucleotide sequence ID" value="NZ_JBHRXX010000005.1"/>
</dbReference>
<comment type="cofactor">
    <cofactor evidence="6">
        <name>(6R)-5,10-methylene-5,6,7,8-tetrahydrofolate</name>
        <dbReference type="ChEBI" id="CHEBI:15636"/>
    </cofactor>
    <text evidence="6">Binds 1 5,10-methenyltetrahydrofolate (MTHF) per subunit.</text>
</comment>
<feature type="domain" description="Photolyase/cryptochrome alpha/beta" evidence="7">
    <location>
        <begin position="3"/>
        <end position="137"/>
    </location>
</feature>
<dbReference type="Pfam" id="PF03441">
    <property type="entry name" value="FAD_binding_7"/>
    <property type="match status" value="1"/>
</dbReference>
<comment type="cofactor">
    <cofactor evidence="6">
        <name>FAD</name>
        <dbReference type="ChEBI" id="CHEBI:57692"/>
    </cofactor>
    <text evidence="6">Binds 1 FAD per subunit.</text>
</comment>
<evidence type="ECO:0000256" key="1">
    <source>
        <dbReference type="ARBA" id="ARBA00005862"/>
    </source>
</evidence>
<dbReference type="SUPFAM" id="SSF48173">
    <property type="entry name" value="Cryptochrome/photolyase FAD-binding domain"/>
    <property type="match status" value="1"/>
</dbReference>
<dbReference type="InterPro" id="IPR002081">
    <property type="entry name" value="Cryptochrome/DNA_photolyase_1"/>
</dbReference>
<dbReference type="NCBIfam" id="TIGR02765">
    <property type="entry name" value="crypto_DASH"/>
    <property type="match status" value="1"/>
</dbReference>
<dbReference type="Gene3D" id="3.40.50.620">
    <property type="entry name" value="HUPs"/>
    <property type="match status" value="1"/>
</dbReference>
<gene>
    <name evidence="8" type="ORF">ACFOPI_11925</name>
</gene>
<dbReference type="PROSITE" id="PS51645">
    <property type="entry name" value="PHR_CRY_ALPHA_BETA"/>
    <property type="match status" value="1"/>
</dbReference>